<protein>
    <submittedName>
        <fullName evidence="6">AraC family transcriptional regulator</fullName>
    </submittedName>
</protein>
<dbReference type="PANTHER" id="PTHR43280">
    <property type="entry name" value="ARAC-FAMILY TRANSCRIPTIONAL REGULATOR"/>
    <property type="match status" value="1"/>
</dbReference>
<dbReference type="Pfam" id="PF12833">
    <property type="entry name" value="HTH_18"/>
    <property type="match status" value="1"/>
</dbReference>
<organism evidence="6 7">
    <name type="scientific">Pseudomonas flavocrustae</name>
    <dbReference type="NCBI Taxonomy" id="2991719"/>
    <lineage>
        <taxon>Bacteria</taxon>
        <taxon>Pseudomonadati</taxon>
        <taxon>Pseudomonadota</taxon>
        <taxon>Gammaproteobacteria</taxon>
        <taxon>Pseudomonadales</taxon>
        <taxon>Pseudomonadaceae</taxon>
        <taxon>Pseudomonas</taxon>
    </lineage>
</organism>
<evidence type="ECO:0000256" key="1">
    <source>
        <dbReference type="ARBA" id="ARBA00023015"/>
    </source>
</evidence>
<dbReference type="SUPFAM" id="SSF46689">
    <property type="entry name" value="Homeodomain-like"/>
    <property type="match status" value="1"/>
</dbReference>
<dbReference type="Gene3D" id="1.10.10.60">
    <property type="entry name" value="Homeodomain-like"/>
    <property type="match status" value="1"/>
</dbReference>
<dbReference type="PROSITE" id="PS01124">
    <property type="entry name" value="HTH_ARAC_FAMILY_2"/>
    <property type="match status" value="1"/>
</dbReference>
<evidence type="ECO:0000259" key="5">
    <source>
        <dbReference type="PROSITE" id="PS01124"/>
    </source>
</evidence>
<dbReference type="InterPro" id="IPR018062">
    <property type="entry name" value="HTH_AraC-typ_CS"/>
</dbReference>
<dbReference type="EMBL" id="JAPDIQ010000005">
    <property type="protein sequence ID" value="MDH4763887.1"/>
    <property type="molecule type" value="Genomic_DNA"/>
</dbReference>
<keyword evidence="3" id="KW-0010">Activator</keyword>
<evidence type="ECO:0000256" key="4">
    <source>
        <dbReference type="ARBA" id="ARBA00023163"/>
    </source>
</evidence>
<dbReference type="PRINTS" id="PR00032">
    <property type="entry name" value="HTHARAC"/>
</dbReference>
<evidence type="ECO:0000256" key="2">
    <source>
        <dbReference type="ARBA" id="ARBA00023125"/>
    </source>
</evidence>
<sequence>MLQLIFASPLQVQNGGHFISRGVGRHPRRILDSYELIYVNRGILRLREEDEEFVLGAGEALLLQPGRLHEGLGDFDPDLSFYWLHFELAAAPAAGEALAIPQRSQVQVPERFVALLRLFLAEQEDGAPPAALELLLLALLERLARSPLASADQGAGVALAYRARQLIGTRFGEALGAATLASALRCNPDYLGRVFRQTFGITLTEAIHRQRITAAERLLLNAELPLARIAERCGFGDSAYFRRLFRRQRGMTPAAYRRLYCKEHINSA</sequence>
<keyword evidence="4" id="KW-0804">Transcription</keyword>
<keyword evidence="2" id="KW-0238">DNA-binding</keyword>
<evidence type="ECO:0000313" key="6">
    <source>
        <dbReference type="EMBL" id="MDH4763887.1"/>
    </source>
</evidence>
<reference evidence="6 7" key="1">
    <citation type="submission" date="2022-10" db="EMBL/GenBank/DDBJ databases">
        <title>A novel Pseudomonas species, isolated from Passiflora incarnata leaves.</title>
        <authorList>
            <person name="Cueva-Yesquen L.G."/>
            <person name="Fantinatti-Garboggini F."/>
        </authorList>
    </citation>
    <scope>NUCLEOTIDE SEQUENCE [LARGE SCALE GENOMIC DNA]</scope>
    <source>
        <strain evidence="6 7">CBMAI 2609</strain>
    </source>
</reference>
<dbReference type="RefSeq" id="WP_280308813.1">
    <property type="nucleotide sequence ID" value="NZ_JAPDIQ010000005.1"/>
</dbReference>
<dbReference type="Proteomes" id="UP001157461">
    <property type="component" value="Unassembled WGS sequence"/>
</dbReference>
<dbReference type="PANTHER" id="PTHR43280:SF10">
    <property type="entry name" value="REGULATORY PROTEIN POCR"/>
    <property type="match status" value="1"/>
</dbReference>
<dbReference type="InterPro" id="IPR037923">
    <property type="entry name" value="HTH-like"/>
</dbReference>
<dbReference type="InterPro" id="IPR009057">
    <property type="entry name" value="Homeodomain-like_sf"/>
</dbReference>
<dbReference type="SUPFAM" id="SSF51215">
    <property type="entry name" value="Regulatory protein AraC"/>
    <property type="match status" value="1"/>
</dbReference>
<feature type="domain" description="HTH araC/xylS-type" evidence="5">
    <location>
        <begin position="161"/>
        <end position="259"/>
    </location>
</feature>
<dbReference type="InterPro" id="IPR020449">
    <property type="entry name" value="Tscrpt_reg_AraC-type_HTH"/>
</dbReference>
<dbReference type="SMART" id="SM00342">
    <property type="entry name" value="HTH_ARAC"/>
    <property type="match status" value="1"/>
</dbReference>
<dbReference type="InterPro" id="IPR003313">
    <property type="entry name" value="AraC-bd"/>
</dbReference>
<comment type="caution">
    <text evidence="6">The sequence shown here is derived from an EMBL/GenBank/DDBJ whole genome shotgun (WGS) entry which is preliminary data.</text>
</comment>
<keyword evidence="7" id="KW-1185">Reference proteome</keyword>
<evidence type="ECO:0000256" key="3">
    <source>
        <dbReference type="ARBA" id="ARBA00023159"/>
    </source>
</evidence>
<evidence type="ECO:0000313" key="7">
    <source>
        <dbReference type="Proteomes" id="UP001157461"/>
    </source>
</evidence>
<keyword evidence="1" id="KW-0805">Transcription regulation</keyword>
<dbReference type="InterPro" id="IPR018060">
    <property type="entry name" value="HTH_AraC"/>
</dbReference>
<dbReference type="Pfam" id="PF02311">
    <property type="entry name" value="AraC_binding"/>
    <property type="match status" value="1"/>
</dbReference>
<dbReference type="PROSITE" id="PS00041">
    <property type="entry name" value="HTH_ARAC_FAMILY_1"/>
    <property type="match status" value="1"/>
</dbReference>
<proteinExistence type="predicted"/>
<accession>A0ABT6IIB9</accession>
<gene>
    <name evidence="6" type="ORF">OMP44_13360</name>
</gene>
<name>A0ABT6IIB9_9PSED</name>